<evidence type="ECO:0000313" key="1">
    <source>
        <dbReference type="EMBL" id="MCP1169501.1"/>
    </source>
</evidence>
<evidence type="ECO:0000313" key="2">
    <source>
        <dbReference type="Proteomes" id="UP001139477"/>
    </source>
</evidence>
<dbReference type="AlphaFoldDB" id="A0A9X2JS96"/>
<keyword evidence="2" id="KW-1185">Reference proteome</keyword>
<dbReference type="EMBL" id="JAMYXC010000208">
    <property type="protein sequence ID" value="MCP1169501.1"/>
    <property type="molecule type" value="Genomic_DNA"/>
</dbReference>
<protein>
    <submittedName>
        <fullName evidence="1">Uncharacterized protein</fullName>
    </submittedName>
</protein>
<proteinExistence type="predicted"/>
<accession>A0A9X2JS96</accession>
<sequence>MSKGALRDTTRAVVHRIHASLQETGFALRPAQGHLVLLSGGAGRLIAPVGRDARPVSLPVPGLAWLPAGAEARFVAAPG</sequence>
<reference evidence="1" key="1">
    <citation type="submission" date="2022-06" db="EMBL/GenBank/DDBJ databases">
        <title>Limimaricola sediminis sp. nov., isolated from an intertidal sediment.</title>
        <authorList>
            <person name="Shao X."/>
        </authorList>
    </citation>
    <scope>NUCLEOTIDE SEQUENCE</scope>
    <source>
        <strain evidence="1">ASW11-118</strain>
    </source>
</reference>
<feature type="non-terminal residue" evidence="1">
    <location>
        <position position="79"/>
    </location>
</feature>
<dbReference type="RefSeq" id="WP_253333175.1">
    <property type="nucleotide sequence ID" value="NZ_JAMYXC010000208.1"/>
</dbReference>
<name>A0A9X2JS96_9RHOB</name>
<comment type="caution">
    <text evidence="1">The sequence shown here is derived from an EMBL/GenBank/DDBJ whole genome shotgun (WGS) entry which is preliminary data.</text>
</comment>
<gene>
    <name evidence="1" type="ORF">NHG85_13370</name>
</gene>
<dbReference type="Proteomes" id="UP001139477">
    <property type="component" value="Unassembled WGS sequence"/>
</dbReference>
<organism evidence="1 2">
    <name type="scientific">Limimaricola litoreus</name>
    <dbReference type="NCBI Taxonomy" id="2955316"/>
    <lineage>
        <taxon>Bacteria</taxon>
        <taxon>Pseudomonadati</taxon>
        <taxon>Pseudomonadota</taxon>
        <taxon>Alphaproteobacteria</taxon>
        <taxon>Rhodobacterales</taxon>
        <taxon>Paracoccaceae</taxon>
        <taxon>Limimaricola</taxon>
    </lineage>
</organism>